<dbReference type="PANTHER" id="PTHR43681">
    <property type="entry name" value="TRANSMEMBRANE GTPASE FZO"/>
    <property type="match status" value="1"/>
</dbReference>
<dbReference type="EMBL" id="JAAXLA010000095">
    <property type="protein sequence ID" value="NMI01680.1"/>
    <property type="molecule type" value="Genomic_DNA"/>
</dbReference>
<accession>A0ABX1SJD1</accession>
<evidence type="ECO:0000313" key="2">
    <source>
        <dbReference type="Proteomes" id="UP000820669"/>
    </source>
</evidence>
<protein>
    <submittedName>
        <fullName evidence="1">Isoniazid-inducible protein iniA</fullName>
    </submittedName>
</protein>
<comment type="caution">
    <text evidence="1">The sequence shown here is derived from an EMBL/GenBank/DDBJ whole genome shotgun (WGS) entry which is preliminary data.</text>
</comment>
<dbReference type="SUPFAM" id="SSF52540">
    <property type="entry name" value="P-loop containing nucleoside triphosphate hydrolases"/>
    <property type="match status" value="1"/>
</dbReference>
<gene>
    <name evidence="1" type="ORF">HF526_30940</name>
</gene>
<dbReference type="Proteomes" id="UP000820669">
    <property type="component" value="Unassembled WGS sequence"/>
</dbReference>
<name>A0ABX1SJD1_9PSEU</name>
<dbReference type="InterPro" id="IPR027417">
    <property type="entry name" value="P-loop_NTPase"/>
</dbReference>
<dbReference type="InterPro" id="IPR051943">
    <property type="entry name" value="TRAFAC_Dynamin-like_GTPase"/>
</dbReference>
<reference evidence="1 2" key="1">
    <citation type="submission" date="2020-04" db="EMBL/GenBank/DDBJ databases">
        <authorList>
            <person name="Klaysubun C."/>
            <person name="Duangmal K."/>
            <person name="Lipun K."/>
        </authorList>
    </citation>
    <scope>NUCLEOTIDE SEQUENCE [LARGE SCALE GENOMIC DNA]</scope>
    <source>
        <strain evidence="1 2">K10HN5</strain>
    </source>
</reference>
<keyword evidence="2" id="KW-1185">Reference proteome</keyword>
<organism evidence="1 2">
    <name type="scientific">Pseudonocardia acidicola</name>
    <dbReference type="NCBI Taxonomy" id="2724939"/>
    <lineage>
        <taxon>Bacteria</taxon>
        <taxon>Bacillati</taxon>
        <taxon>Actinomycetota</taxon>
        <taxon>Actinomycetes</taxon>
        <taxon>Pseudonocardiales</taxon>
        <taxon>Pseudonocardiaceae</taxon>
        <taxon>Pseudonocardia</taxon>
    </lineage>
</organism>
<evidence type="ECO:0000313" key="1">
    <source>
        <dbReference type="EMBL" id="NMI01680.1"/>
    </source>
</evidence>
<dbReference type="Gene3D" id="3.40.50.300">
    <property type="entry name" value="P-loop containing nucleotide triphosphate hydrolases"/>
    <property type="match status" value="1"/>
</dbReference>
<dbReference type="PANTHER" id="PTHR43681:SF1">
    <property type="entry name" value="SARCALUMENIN"/>
    <property type="match status" value="1"/>
</dbReference>
<proteinExistence type="predicted"/>
<sequence>MVSATTDVAGRTVKNTDFTESPAELLDELRTLTAAAGRADLDARLSLARERVCDPRLRIVVTGESRKGMSSLVGSIVGADMTAVAQPGTPVVVCYGETESTRLVTSPGSGEVTELAFPSGILADGVVFVDMPGTSGEDSGRAASTLATLPTADAVLFVSDAGREYTAPEIAYLSQIRRICPMVICVINKIDVYPRWADIQKANRKHLNDAGLDLPLLPVSSAMRELATRTGDAELDVESGVPQLLNFLRDTVIAGADAVARNAVVNDVRVVSDHVALALNTELDALNDPRRSAELVERMCTARDAADRLRQRTANWQYTLGDGVTELVVDIEHDLRHRLRTVVREAEADIMKSDPAKRWAAFGSWLDGRISECVCDNFVMAHTRSMALADEVAATFAEEGHVPLPELHIADTGSVLDPVQSLEALESGKAGILQRVITSMRGSYGGILMVGVLTSLAGLALVNPWSIGAGVLLGANTFYEDRKALKARRQAEAKVAVARLMDDVVFQVSKESKFRLRQVQRTLRDHFTEVAGEMLRSADEALRAAQEANQIHENRRAARMDEIQDSLSRLRQLRVRAAGFATVPGATR</sequence>